<dbReference type="SUPFAM" id="SSF100895">
    <property type="entry name" value="Kazal-type serine protease inhibitors"/>
    <property type="match status" value="1"/>
</dbReference>
<dbReference type="OrthoDB" id="5985519at2759"/>
<dbReference type="GO" id="GO:0009966">
    <property type="term" value="P:regulation of signal transduction"/>
    <property type="evidence" value="ECO:0007669"/>
    <property type="project" value="TreeGrafter"/>
</dbReference>
<dbReference type="InterPro" id="IPR000867">
    <property type="entry name" value="IGFBP-like"/>
</dbReference>
<dbReference type="GO" id="GO:0005576">
    <property type="term" value="C:extracellular region"/>
    <property type="evidence" value="ECO:0007669"/>
    <property type="project" value="UniProtKB-SubCell"/>
</dbReference>
<dbReference type="SUPFAM" id="SSF48726">
    <property type="entry name" value="Immunoglobulin"/>
    <property type="match status" value="1"/>
</dbReference>
<feature type="signal peptide" evidence="6">
    <location>
        <begin position="1"/>
        <end position="17"/>
    </location>
</feature>
<dbReference type="SMART" id="SM00280">
    <property type="entry name" value="KAZAL"/>
    <property type="match status" value="1"/>
</dbReference>
<evidence type="ECO:0000256" key="1">
    <source>
        <dbReference type="ARBA" id="ARBA00004613"/>
    </source>
</evidence>
<dbReference type="InterPro" id="IPR036179">
    <property type="entry name" value="Ig-like_dom_sf"/>
</dbReference>
<feature type="domain" description="IGFBP N-terminal" evidence="7">
    <location>
        <begin position="18"/>
        <end position="101"/>
    </location>
</feature>
<evidence type="ECO:0000313" key="8">
    <source>
        <dbReference type="EMBL" id="CAD5119943.1"/>
    </source>
</evidence>
<dbReference type="InterPro" id="IPR002350">
    <property type="entry name" value="Kazal_dom"/>
</dbReference>
<dbReference type="SUPFAM" id="SSF57184">
    <property type="entry name" value="Growth factor receptor domain"/>
    <property type="match status" value="1"/>
</dbReference>
<proteinExistence type="predicted"/>
<comment type="subcellular location">
    <subcellularLocation>
        <location evidence="1">Secreted</location>
    </subcellularLocation>
</comment>
<comment type="caution">
    <text evidence="8">The sequence shown here is derived from an EMBL/GenBank/DDBJ whole genome shotgun (WGS) entry which is preliminary data.</text>
</comment>
<dbReference type="Proteomes" id="UP000549394">
    <property type="component" value="Unassembled WGS sequence"/>
</dbReference>
<sequence length="200" mass="22583">MTFKLVFLLLLFKFAFSERTSCRPCSEVECQKLPRTCLAGLVKDKCGCCDVCGQLEFEPCYHPEVDKEHDIWKGRCGKGLTCRIRKDLPEEDPSIAVCRCDMEEDYCGDDGISYTSICSLLEKGKRTNKTITIARTGPCDSDDDPKLSVNTRGGPEKWQKTGWVQIQRIEEKHEGDYICIAINNKGKMTKAEARLNVAIN</sequence>
<keyword evidence="2" id="KW-0964">Secreted</keyword>
<dbReference type="Gene3D" id="4.10.40.20">
    <property type="match status" value="1"/>
</dbReference>
<dbReference type="EMBL" id="CAJFCJ010000011">
    <property type="protein sequence ID" value="CAD5119943.1"/>
    <property type="molecule type" value="Genomic_DNA"/>
</dbReference>
<evidence type="ECO:0000256" key="3">
    <source>
        <dbReference type="ARBA" id="ARBA00022729"/>
    </source>
</evidence>
<evidence type="ECO:0000256" key="2">
    <source>
        <dbReference type="ARBA" id="ARBA00022525"/>
    </source>
</evidence>
<name>A0A7I8VWQ5_9ANNE</name>
<dbReference type="PROSITE" id="PS51323">
    <property type="entry name" value="IGFBP_N_2"/>
    <property type="match status" value="1"/>
</dbReference>
<dbReference type="PANTHER" id="PTHR14186:SF19">
    <property type="entry name" value="INSULIN-LIKE GROWTH FACTOR-BINDING PROTEIN 7"/>
    <property type="match status" value="1"/>
</dbReference>
<dbReference type="SMART" id="SM00121">
    <property type="entry name" value="IB"/>
    <property type="match status" value="1"/>
</dbReference>
<dbReference type="GO" id="GO:0005520">
    <property type="term" value="F:insulin-like growth factor binding"/>
    <property type="evidence" value="ECO:0007669"/>
    <property type="project" value="InterPro"/>
</dbReference>
<dbReference type="InterPro" id="IPR036058">
    <property type="entry name" value="Kazal_dom_sf"/>
</dbReference>
<dbReference type="Pfam" id="PF07648">
    <property type="entry name" value="Kazal_2"/>
    <property type="match status" value="1"/>
</dbReference>
<dbReference type="InterPro" id="IPR009030">
    <property type="entry name" value="Growth_fac_rcpt_cys_sf"/>
</dbReference>
<protein>
    <submittedName>
        <fullName evidence="8">DgyrCDS8524</fullName>
    </submittedName>
</protein>
<organism evidence="8 9">
    <name type="scientific">Dimorphilus gyrociliatus</name>
    <dbReference type="NCBI Taxonomy" id="2664684"/>
    <lineage>
        <taxon>Eukaryota</taxon>
        <taxon>Metazoa</taxon>
        <taxon>Spiralia</taxon>
        <taxon>Lophotrochozoa</taxon>
        <taxon>Annelida</taxon>
        <taxon>Polychaeta</taxon>
        <taxon>Polychaeta incertae sedis</taxon>
        <taxon>Dinophilidae</taxon>
        <taxon>Dimorphilus</taxon>
    </lineage>
</organism>
<evidence type="ECO:0000256" key="5">
    <source>
        <dbReference type="ARBA" id="ARBA00023319"/>
    </source>
</evidence>
<evidence type="ECO:0000313" key="9">
    <source>
        <dbReference type="Proteomes" id="UP000549394"/>
    </source>
</evidence>
<dbReference type="PANTHER" id="PTHR14186">
    <property type="entry name" value="INSULIN-LIKE GROWTH FACTOR BINDING PROTEIN-RELATED"/>
    <property type="match status" value="1"/>
</dbReference>
<keyword evidence="5" id="KW-0393">Immunoglobulin domain</keyword>
<dbReference type="Gene3D" id="3.30.60.30">
    <property type="match status" value="1"/>
</dbReference>
<dbReference type="GO" id="GO:0001558">
    <property type="term" value="P:regulation of cell growth"/>
    <property type="evidence" value="ECO:0007669"/>
    <property type="project" value="InterPro"/>
</dbReference>
<evidence type="ECO:0000259" key="7">
    <source>
        <dbReference type="PROSITE" id="PS51323"/>
    </source>
</evidence>
<accession>A0A7I8VWQ5</accession>
<keyword evidence="4" id="KW-1015">Disulfide bond</keyword>
<gene>
    <name evidence="8" type="ORF">DGYR_LOCUS8116</name>
</gene>
<keyword evidence="9" id="KW-1185">Reference proteome</keyword>
<dbReference type="CDD" id="cd00104">
    <property type="entry name" value="KAZAL_FS"/>
    <property type="match status" value="1"/>
</dbReference>
<evidence type="ECO:0000256" key="6">
    <source>
        <dbReference type="SAM" id="SignalP"/>
    </source>
</evidence>
<feature type="chain" id="PRO_5029779377" evidence="6">
    <location>
        <begin position="18"/>
        <end position="200"/>
    </location>
</feature>
<keyword evidence="3 6" id="KW-0732">Signal</keyword>
<evidence type="ECO:0000256" key="4">
    <source>
        <dbReference type="ARBA" id="ARBA00023157"/>
    </source>
</evidence>
<reference evidence="8 9" key="1">
    <citation type="submission" date="2020-08" db="EMBL/GenBank/DDBJ databases">
        <authorList>
            <person name="Hejnol A."/>
        </authorList>
    </citation>
    <scope>NUCLEOTIDE SEQUENCE [LARGE SCALE GENOMIC DNA]</scope>
</reference>
<dbReference type="InterPro" id="IPR011390">
    <property type="entry name" value="IGFBP_rP_mac25"/>
</dbReference>
<dbReference type="AlphaFoldDB" id="A0A7I8VWQ5"/>
<dbReference type="Pfam" id="PF00219">
    <property type="entry name" value="IGFBP"/>
    <property type="match status" value="1"/>
</dbReference>